<dbReference type="EMBL" id="MASI01000020">
    <property type="protein sequence ID" value="ODA65896.1"/>
    <property type="molecule type" value="Genomic_DNA"/>
</dbReference>
<reference evidence="4 5" key="1">
    <citation type="submission" date="2016-07" db="EMBL/GenBank/DDBJ databases">
        <title>Draft genome sequence of Methyloligella halotolerans C2T (VKM B-2706T=CCUG 61687T=DSM 25045T), a halotolerant polyhydroxybutyrate accumulating methylotroph.</title>
        <authorList>
            <person name="Vasilenko O.V."/>
            <person name="Doronina N.V."/>
            <person name="Poroshina M.N."/>
            <person name="Tarlachkov S.V."/>
            <person name="Trotsenko Y.A."/>
        </authorList>
    </citation>
    <scope>NUCLEOTIDE SEQUENCE [LARGE SCALE GENOMIC DNA]</scope>
    <source>
        <strain evidence="4 5">VKM B-2706</strain>
    </source>
</reference>
<proteinExistence type="inferred from homology"/>
<dbReference type="InterPro" id="IPR052932">
    <property type="entry name" value="OprB_Porin"/>
</dbReference>
<feature type="region of interest" description="Disordered" evidence="3">
    <location>
        <begin position="270"/>
        <end position="290"/>
    </location>
</feature>
<comment type="similarity">
    <text evidence="1 2">Belongs to the OprB family.</text>
</comment>
<comment type="caution">
    <text evidence="4">The sequence shown here is derived from an EMBL/GenBank/DDBJ whole genome shotgun (WGS) entry which is preliminary data.</text>
</comment>
<dbReference type="STRING" id="1177755.A7A08_03223"/>
<dbReference type="Pfam" id="PF04966">
    <property type="entry name" value="OprB"/>
    <property type="match status" value="1"/>
</dbReference>
<protein>
    <submittedName>
        <fullName evidence="4">Porin B</fullName>
    </submittedName>
</protein>
<dbReference type="PANTHER" id="PTHR37944">
    <property type="entry name" value="PORIN B"/>
    <property type="match status" value="1"/>
</dbReference>
<evidence type="ECO:0000313" key="4">
    <source>
        <dbReference type="EMBL" id="ODA65896.1"/>
    </source>
</evidence>
<dbReference type="AlphaFoldDB" id="A0A1E2RUF5"/>
<keyword evidence="5" id="KW-1185">Reference proteome</keyword>
<feature type="chain" id="PRO_5009026977" evidence="2">
    <location>
        <begin position="24"/>
        <end position="451"/>
    </location>
</feature>
<feature type="signal peptide" evidence="2">
    <location>
        <begin position="1"/>
        <end position="23"/>
    </location>
</feature>
<evidence type="ECO:0000256" key="1">
    <source>
        <dbReference type="ARBA" id="ARBA00008769"/>
    </source>
</evidence>
<dbReference type="InterPro" id="IPR007049">
    <property type="entry name" value="Carb-sel_porin_OprB"/>
</dbReference>
<evidence type="ECO:0000256" key="3">
    <source>
        <dbReference type="SAM" id="MobiDB-lite"/>
    </source>
</evidence>
<name>A0A1E2RUF5_9HYPH</name>
<sequence>MKLDQILAIAVAFSALLVAPAQAQDAAAPVYKGPLSKPASNLAAKGIDLHADVYNFFNSNPSFGLDLGHTGNSAYWVTGADMDLEKMLGWKGTKVHFKETFFNLVENNDYIAGQFGDSAIGYQTTYIQRDSQLSQLTLEQSLFNGKVNIEAGRTHPFFYFTPMTCETFNTCYQDTLYYDAGYISPLFSVWGGRVKVNLTDDSYFQVGMFSNDSGWHFHSGWDWGREIPDGVLNLAEYGFNTAYGPGGAYTGKYALTGYYNSGDHLNNNVTTGGRSRGRFPDDPARTESGTGGIVFNSTQIVWREDGGSATYTSPRTLSFYTGAGYSFDTTVPVEADLYAGFNLHAPLKSRPNDKLGFKLRYEKMNDSFNDFLSEANATAGGSGAPFDDKVIFELNAHIDLFNGMILEPVAQYIVNPNSYYNPYTADRPQDGMYLGGTLKVPLGKYAGISPQ</sequence>
<dbReference type="PANTHER" id="PTHR37944:SF1">
    <property type="entry name" value="PORIN B"/>
    <property type="match status" value="1"/>
</dbReference>
<accession>A0A1E2RUF5</accession>
<dbReference type="GO" id="GO:0015288">
    <property type="term" value="F:porin activity"/>
    <property type="evidence" value="ECO:0007669"/>
    <property type="project" value="InterPro"/>
</dbReference>
<dbReference type="Proteomes" id="UP000095087">
    <property type="component" value="Unassembled WGS sequence"/>
</dbReference>
<dbReference type="GO" id="GO:0008643">
    <property type="term" value="P:carbohydrate transport"/>
    <property type="evidence" value="ECO:0007669"/>
    <property type="project" value="InterPro"/>
</dbReference>
<organism evidence="4 5">
    <name type="scientific">Methyloligella halotolerans</name>
    <dbReference type="NCBI Taxonomy" id="1177755"/>
    <lineage>
        <taxon>Bacteria</taxon>
        <taxon>Pseudomonadati</taxon>
        <taxon>Pseudomonadota</taxon>
        <taxon>Alphaproteobacteria</taxon>
        <taxon>Hyphomicrobiales</taxon>
        <taxon>Hyphomicrobiaceae</taxon>
        <taxon>Methyloligella</taxon>
    </lineage>
</organism>
<evidence type="ECO:0000256" key="2">
    <source>
        <dbReference type="RuleBase" id="RU363072"/>
    </source>
</evidence>
<dbReference type="InterPro" id="IPR038673">
    <property type="entry name" value="OprB_sf"/>
</dbReference>
<keyword evidence="2" id="KW-0732">Signal</keyword>
<gene>
    <name evidence="4" type="ORF">A7A08_03223</name>
</gene>
<dbReference type="GO" id="GO:0016020">
    <property type="term" value="C:membrane"/>
    <property type="evidence" value="ECO:0007669"/>
    <property type="project" value="InterPro"/>
</dbReference>
<evidence type="ECO:0000313" key="5">
    <source>
        <dbReference type="Proteomes" id="UP000095087"/>
    </source>
</evidence>
<dbReference type="Gene3D" id="2.40.160.180">
    <property type="entry name" value="Carbohydrate-selective porin OprB"/>
    <property type="match status" value="1"/>
</dbReference>